<gene>
    <name evidence="1" type="ORF">LAZ67_1003030</name>
</gene>
<keyword evidence="2" id="KW-1185">Reference proteome</keyword>
<dbReference type="Proteomes" id="UP001235939">
    <property type="component" value="Chromosome 01"/>
</dbReference>
<proteinExistence type="predicted"/>
<dbReference type="EMBL" id="CP092863">
    <property type="protein sequence ID" value="UYV60994.1"/>
    <property type="molecule type" value="Genomic_DNA"/>
</dbReference>
<protein>
    <submittedName>
        <fullName evidence="1">GULP1</fullName>
    </submittedName>
</protein>
<name>A0ABY6JWQ6_9ARAC</name>
<sequence>MCVWRQFNQYLKKSEGSTAKIPKVELTISIDGVAIQDPKTRVSPPSTLYRMSSFNNPQTHSTSPNHDGCQISIDELYSASPDTINKFYRLDISLTRSQEISVLYCWGDWKLLLYCDNFSPLNHIKSVELVDDVCWE</sequence>
<accession>A0ABY6JWQ6</accession>
<evidence type="ECO:0000313" key="1">
    <source>
        <dbReference type="EMBL" id="UYV60994.1"/>
    </source>
</evidence>
<organism evidence="1 2">
    <name type="scientific">Cordylochernes scorpioides</name>
    <dbReference type="NCBI Taxonomy" id="51811"/>
    <lineage>
        <taxon>Eukaryota</taxon>
        <taxon>Metazoa</taxon>
        <taxon>Ecdysozoa</taxon>
        <taxon>Arthropoda</taxon>
        <taxon>Chelicerata</taxon>
        <taxon>Arachnida</taxon>
        <taxon>Pseudoscorpiones</taxon>
        <taxon>Cheliferoidea</taxon>
        <taxon>Chernetidae</taxon>
        <taxon>Cordylochernes</taxon>
    </lineage>
</organism>
<reference evidence="1 2" key="1">
    <citation type="submission" date="2022-01" db="EMBL/GenBank/DDBJ databases">
        <title>A chromosomal length assembly of Cordylochernes scorpioides.</title>
        <authorList>
            <person name="Zeh D."/>
            <person name="Zeh J."/>
        </authorList>
    </citation>
    <scope>NUCLEOTIDE SEQUENCE [LARGE SCALE GENOMIC DNA]</scope>
    <source>
        <strain evidence="1">IN4F17</strain>
        <tissue evidence="1">Whole Body</tissue>
    </source>
</reference>
<evidence type="ECO:0000313" key="2">
    <source>
        <dbReference type="Proteomes" id="UP001235939"/>
    </source>
</evidence>